<gene>
    <name evidence="3" type="ORF">UFOPK3772_03464</name>
</gene>
<reference evidence="3" key="1">
    <citation type="submission" date="2020-05" db="EMBL/GenBank/DDBJ databases">
        <authorList>
            <person name="Chiriac C."/>
            <person name="Salcher M."/>
            <person name="Ghai R."/>
            <person name="Kavagutti S V."/>
        </authorList>
    </citation>
    <scope>NUCLEOTIDE SEQUENCE</scope>
</reference>
<dbReference type="GO" id="GO:0003700">
    <property type="term" value="F:DNA-binding transcription factor activity"/>
    <property type="evidence" value="ECO:0007669"/>
    <property type="project" value="TreeGrafter"/>
</dbReference>
<protein>
    <submittedName>
        <fullName evidence="3">Unannotated protein</fullName>
    </submittedName>
</protein>
<dbReference type="Gene3D" id="1.10.357.10">
    <property type="entry name" value="Tetracycline Repressor, domain 2"/>
    <property type="match status" value="1"/>
</dbReference>
<dbReference type="InterPro" id="IPR009057">
    <property type="entry name" value="Homeodomain-like_sf"/>
</dbReference>
<dbReference type="PROSITE" id="PS50977">
    <property type="entry name" value="HTH_TETR_2"/>
    <property type="match status" value="1"/>
</dbReference>
<dbReference type="PANTHER" id="PTHR30055:SF219">
    <property type="entry name" value="TRANSCRIPTIONAL REGULATORY PROTEIN"/>
    <property type="match status" value="1"/>
</dbReference>
<dbReference type="SUPFAM" id="SSF46689">
    <property type="entry name" value="Homeodomain-like"/>
    <property type="match status" value="1"/>
</dbReference>
<feature type="domain" description="HTH tetR-type" evidence="2">
    <location>
        <begin position="7"/>
        <end position="67"/>
    </location>
</feature>
<dbReference type="PANTHER" id="PTHR30055">
    <property type="entry name" value="HTH-TYPE TRANSCRIPTIONAL REGULATOR RUTR"/>
    <property type="match status" value="1"/>
</dbReference>
<sequence length="191" mass="20954">MARLSAKVRREEFIIAAARVIATTGVSGATTRKIAAEAGAPLAALHYCFESKEALFQALYEEQIKTMGESTWTIKPGIGVAETAAAMVPQLMEWYEQEPDYAQASGDLMFWSHHNDRALAELGVNAALEVMRETLRKGVSGPEERKLVEPLATLVLALTDGLLLQWLTFKDTQLRDKGVAAAMRALRCFAN</sequence>
<organism evidence="3">
    <name type="scientific">freshwater metagenome</name>
    <dbReference type="NCBI Taxonomy" id="449393"/>
    <lineage>
        <taxon>unclassified sequences</taxon>
        <taxon>metagenomes</taxon>
        <taxon>ecological metagenomes</taxon>
    </lineage>
</organism>
<name>A0A6J7LX90_9ZZZZ</name>
<evidence type="ECO:0000313" key="3">
    <source>
        <dbReference type="EMBL" id="CAB4972055.1"/>
    </source>
</evidence>
<proteinExistence type="predicted"/>
<dbReference type="InterPro" id="IPR001647">
    <property type="entry name" value="HTH_TetR"/>
</dbReference>
<dbReference type="AlphaFoldDB" id="A0A6J7LX90"/>
<keyword evidence="1" id="KW-0238">DNA-binding</keyword>
<dbReference type="InterPro" id="IPR050109">
    <property type="entry name" value="HTH-type_TetR-like_transc_reg"/>
</dbReference>
<evidence type="ECO:0000259" key="2">
    <source>
        <dbReference type="PROSITE" id="PS50977"/>
    </source>
</evidence>
<dbReference type="GO" id="GO:0000976">
    <property type="term" value="F:transcription cis-regulatory region binding"/>
    <property type="evidence" value="ECO:0007669"/>
    <property type="project" value="TreeGrafter"/>
</dbReference>
<evidence type="ECO:0000256" key="1">
    <source>
        <dbReference type="ARBA" id="ARBA00023125"/>
    </source>
</evidence>
<accession>A0A6J7LX90</accession>
<dbReference type="EMBL" id="CAFBNE010000210">
    <property type="protein sequence ID" value="CAB4972055.1"/>
    <property type="molecule type" value="Genomic_DNA"/>
</dbReference>
<dbReference type="Pfam" id="PF00440">
    <property type="entry name" value="TetR_N"/>
    <property type="match status" value="1"/>
</dbReference>